<dbReference type="EMBL" id="JAQQWL010000003">
    <property type="protein sequence ID" value="KAK8079298.1"/>
    <property type="molecule type" value="Genomic_DNA"/>
</dbReference>
<evidence type="ECO:0000313" key="2">
    <source>
        <dbReference type="Proteomes" id="UP001480595"/>
    </source>
</evidence>
<protein>
    <submittedName>
        <fullName evidence="1">Ribokinase-like protein</fullName>
    </submittedName>
</protein>
<dbReference type="GeneID" id="92087577"/>
<evidence type="ECO:0000313" key="1">
    <source>
        <dbReference type="EMBL" id="KAK8079298.1"/>
    </source>
</evidence>
<sequence length="142" mass="15546">MVTSSVPDRNESVQAIEYRKVLVGKWAGCAIATWRTCHKKPRRDGKPVEGEQCTCALEQLSSLCESNISVKMIGAVGDDLCGRKLITQLKEYGVDTYDVYGVVTVPDARSSICFALLEHPTDNDQRFLGQGATPSGTQEHVL</sequence>
<gene>
    <name evidence="1" type="ORF">PG994_003105</name>
</gene>
<keyword evidence="2" id="KW-1185">Reference proteome</keyword>
<name>A0ABR1W756_9PEZI</name>
<dbReference type="InterPro" id="IPR029056">
    <property type="entry name" value="Ribokinase-like"/>
</dbReference>
<reference evidence="1 2" key="1">
    <citation type="submission" date="2023-01" db="EMBL/GenBank/DDBJ databases">
        <title>Analysis of 21 Apiospora genomes using comparative genomics revels a genus with tremendous synthesis potential of carbohydrate active enzymes and secondary metabolites.</title>
        <authorList>
            <person name="Sorensen T."/>
        </authorList>
    </citation>
    <scope>NUCLEOTIDE SEQUENCE [LARGE SCALE GENOMIC DNA]</scope>
    <source>
        <strain evidence="1 2">CBS 135458</strain>
    </source>
</reference>
<dbReference type="Gene3D" id="3.40.1190.20">
    <property type="match status" value="1"/>
</dbReference>
<dbReference type="RefSeq" id="XP_066720369.1">
    <property type="nucleotide sequence ID" value="XM_066854514.1"/>
</dbReference>
<accession>A0ABR1W756</accession>
<organism evidence="1 2">
    <name type="scientific">Apiospora phragmitis</name>
    <dbReference type="NCBI Taxonomy" id="2905665"/>
    <lineage>
        <taxon>Eukaryota</taxon>
        <taxon>Fungi</taxon>
        <taxon>Dikarya</taxon>
        <taxon>Ascomycota</taxon>
        <taxon>Pezizomycotina</taxon>
        <taxon>Sordariomycetes</taxon>
        <taxon>Xylariomycetidae</taxon>
        <taxon>Amphisphaeriales</taxon>
        <taxon>Apiosporaceae</taxon>
        <taxon>Apiospora</taxon>
    </lineage>
</organism>
<dbReference type="SUPFAM" id="SSF53613">
    <property type="entry name" value="Ribokinase-like"/>
    <property type="match status" value="1"/>
</dbReference>
<proteinExistence type="predicted"/>
<dbReference type="Proteomes" id="UP001480595">
    <property type="component" value="Unassembled WGS sequence"/>
</dbReference>
<comment type="caution">
    <text evidence="1">The sequence shown here is derived from an EMBL/GenBank/DDBJ whole genome shotgun (WGS) entry which is preliminary data.</text>
</comment>